<proteinExistence type="predicted"/>
<feature type="compositionally biased region" description="Gly residues" evidence="1">
    <location>
        <begin position="268"/>
        <end position="280"/>
    </location>
</feature>
<keyword evidence="3" id="KW-1185">Reference proteome</keyword>
<gene>
    <name evidence="2" type="ORF">ETD83_19905</name>
</gene>
<dbReference type="Proteomes" id="UP000309174">
    <property type="component" value="Unassembled WGS sequence"/>
</dbReference>
<feature type="compositionally biased region" description="Gly residues" evidence="1">
    <location>
        <begin position="323"/>
        <end position="358"/>
    </location>
</feature>
<dbReference type="Gene3D" id="1.10.287.1060">
    <property type="entry name" value="ESAT-6-like"/>
    <property type="match status" value="1"/>
</dbReference>
<dbReference type="SUPFAM" id="SSF140453">
    <property type="entry name" value="EsxAB dimer-like"/>
    <property type="match status" value="1"/>
</dbReference>
<comment type="caution">
    <text evidence="2">The sequence shown here is derived from an EMBL/GenBank/DDBJ whole genome shotgun (WGS) entry which is preliminary data.</text>
</comment>
<name>A0A5C4J9W5_9ACTN</name>
<accession>A0A5C4J9W5</accession>
<protein>
    <submittedName>
        <fullName evidence="2">WXG100 family type VII secretion target</fullName>
    </submittedName>
</protein>
<evidence type="ECO:0000313" key="3">
    <source>
        <dbReference type="Proteomes" id="UP000309174"/>
    </source>
</evidence>
<sequence length="388" mass="38142">MGWELAMADKRHRAPIRSNTDNGQQWSGDMDAMNRLFAGTNPERVIKAGPVYGGVASKFEEAAGTLRAQISALTGVWKGDDAEATVKQMRRLQASAENIRQVADQASKALSDHGPKLKWYKDHQPKEGFFKGLTWDHAGVVTGGTLLGGVSGGLIGLTKGEALGLIKDKESETAVEHVQRLSGRAREANTAMPEEISTDIPKTGIYRERPKNFPGGGLPGGGGGIPGGGGSIPGGLDGVGSSGDGTMHGGYGGGIPGGSPTGSDLAGLPGGGGGAGIDPFGRGGLGGGGLPGGGGGGGLPGGGLGAGGIAGGMPGGAGIGTGRGGVGGGNNPGKAAGTGRGGMGGMPMGGGRDGGGNGQDEHERTTWLTEDDDVWGGNDDDAAPPVIG</sequence>
<feature type="compositionally biased region" description="Gly residues" evidence="1">
    <location>
        <begin position="214"/>
        <end position="260"/>
    </location>
</feature>
<dbReference type="AlphaFoldDB" id="A0A5C4J9W5"/>
<dbReference type="InterPro" id="IPR036689">
    <property type="entry name" value="ESAT-6-like_sf"/>
</dbReference>
<evidence type="ECO:0000256" key="1">
    <source>
        <dbReference type="SAM" id="MobiDB-lite"/>
    </source>
</evidence>
<reference evidence="2 3" key="1">
    <citation type="submission" date="2019-05" db="EMBL/GenBank/DDBJ databases">
        <title>Draft genome sequence of Actinomadura sp. 14C53.</title>
        <authorList>
            <person name="Saricaoglu S."/>
            <person name="Isik K."/>
        </authorList>
    </citation>
    <scope>NUCLEOTIDE SEQUENCE [LARGE SCALE GENOMIC DNA]</scope>
    <source>
        <strain evidence="2 3">14C53</strain>
    </source>
</reference>
<dbReference type="OrthoDB" id="3538865at2"/>
<feature type="compositionally biased region" description="Acidic residues" evidence="1">
    <location>
        <begin position="369"/>
        <end position="382"/>
    </location>
</feature>
<evidence type="ECO:0000313" key="2">
    <source>
        <dbReference type="EMBL" id="TMQ97813.1"/>
    </source>
</evidence>
<organism evidence="2 3">
    <name type="scientific">Actinomadura soli</name>
    <dbReference type="NCBI Taxonomy" id="2508997"/>
    <lineage>
        <taxon>Bacteria</taxon>
        <taxon>Bacillati</taxon>
        <taxon>Actinomycetota</taxon>
        <taxon>Actinomycetes</taxon>
        <taxon>Streptosporangiales</taxon>
        <taxon>Thermomonosporaceae</taxon>
        <taxon>Actinomadura</taxon>
    </lineage>
</organism>
<feature type="region of interest" description="Disordered" evidence="1">
    <location>
        <begin position="205"/>
        <end position="280"/>
    </location>
</feature>
<dbReference type="EMBL" id="VCKW01000098">
    <property type="protein sequence ID" value="TMQ97813.1"/>
    <property type="molecule type" value="Genomic_DNA"/>
</dbReference>
<feature type="region of interest" description="Disordered" evidence="1">
    <location>
        <begin position="323"/>
        <end position="388"/>
    </location>
</feature>